<name>A0A7R8UAQ5_HERIL</name>
<dbReference type="GO" id="GO:0006567">
    <property type="term" value="P:L-threonine catabolic process"/>
    <property type="evidence" value="ECO:0007669"/>
    <property type="project" value="InterPro"/>
</dbReference>
<dbReference type="PROSITE" id="PS00599">
    <property type="entry name" value="AA_TRANSFER_CLASS_2"/>
    <property type="match status" value="1"/>
</dbReference>
<reference evidence="12 13" key="1">
    <citation type="submission" date="2020-11" db="EMBL/GenBank/DDBJ databases">
        <authorList>
            <person name="Wallbank WR R."/>
            <person name="Pardo Diaz C."/>
            <person name="Kozak K."/>
            <person name="Martin S."/>
            <person name="Jiggins C."/>
            <person name="Moest M."/>
            <person name="Warren A I."/>
            <person name="Generalovic N T."/>
            <person name="Byers J.R.P. K."/>
            <person name="Montejo-Kovacevich G."/>
            <person name="Yen C E."/>
        </authorList>
    </citation>
    <scope>NUCLEOTIDE SEQUENCE [LARGE SCALE GENOMIC DNA]</scope>
</reference>
<evidence type="ECO:0000256" key="10">
    <source>
        <dbReference type="ARBA" id="ARBA00078624"/>
    </source>
</evidence>
<comment type="cofactor">
    <cofactor evidence="1">
        <name>pyridoxal 5'-phosphate</name>
        <dbReference type="ChEBI" id="CHEBI:597326"/>
    </cofactor>
</comment>
<evidence type="ECO:0000256" key="4">
    <source>
        <dbReference type="ARBA" id="ARBA00022898"/>
    </source>
</evidence>
<dbReference type="HAMAP" id="MF_00985">
    <property type="entry name" value="2am3keto_CoA_ligase"/>
    <property type="match status" value="1"/>
</dbReference>
<dbReference type="GO" id="GO:0005739">
    <property type="term" value="C:mitochondrion"/>
    <property type="evidence" value="ECO:0007669"/>
    <property type="project" value="TreeGrafter"/>
</dbReference>
<evidence type="ECO:0000256" key="2">
    <source>
        <dbReference type="ARBA" id="ARBA00008392"/>
    </source>
</evidence>
<evidence type="ECO:0000313" key="12">
    <source>
        <dbReference type="EMBL" id="CAD7077318.1"/>
    </source>
</evidence>
<keyword evidence="4" id="KW-0663">Pyridoxal phosphate</keyword>
<feature type="domain" description="Aminotransferase class I/classII large" evidence="11">
    <location>
        <begin position="71"/>
        <end position="410"/>
    </location>
</feature>
<comment type="similarity">
    <text evidence="2">Belongs to the class-II pyridoxal-phosphate-dependent aminotransferase family.</text>
</comment>
<keyword evidence="3" id="KW-0808">Transferase</keyword>
<evidence type="ECO:0000256" key="5">
    <source>
        <dbReference type="ARBA" id="ARBA00023315"/>
    </source>
</evidence>
<comment type="catalytic activity">
    <reaction evidence="6">
        <text>glycine + acetyl-CoA = (2S)-2-amino-3-oxobutanoate + CoA</text>
        <dbReference type="Rhea" id="RHEA:20736"/>
        <dbReference type="ChEBI" id="CHEBI:57287"/>
        <dbReference type="ChEBI" id="CHEBI:57288"/>
        <dbReference type="ChEBI" id="CHEBI:57305"/>
        <dbReference type="ChEBI" id="CHEBI:78948"/>
        <dbReference type="EC" id="2.3.1.29"/>
    </reaction>
    <physiologicalReaction direction="right-to-left" evidence="6">
        <dbReference type="Rhea" id="RHEA:20738"/>
    </physiologicalReaction>
</comment>
<evidence type="ECO:0000256" key="9">
    <source>
        <dbReference type="ARBA" id="ARBA00075633"/>
    </source>
</evidence>
<dbReference type="Pfam" id="PF00155">
    <property type="entry name" value="Aminotran_1_2"/>
    <property type="match status" value="1"/>
</dbReference>
<evidence type="ECO:0000256" key="1">
    <source>
        <dbReference type="ARBA" id="ARBA00001933"/>
    </source>
</evidence>
<evidence type="ECO:0000256" key="3">
    <source>
        <dbReference type="ARBA" id="ARBA00022679"/>
    </source>
</evidence>
<proteinExistence type="inferred from homology"/>
<evidence type="ECO:0000313" key="13">
    <source>
        <dbReference type="Proteomes" id="UP000594454"/>
    </source>
</evidence>
<dbReference type="AlphaFoldDB" id="A0A7R8UAQ5"/>
<dbReference type="CDD" id="cd06454">
    <property type="entry name" value="KBL_like"/>
    <property type="match status" value="1"/>
</dbReference>
<evidence type="ECO:0000256" key="6">
    <source>
        <dbReference type="ARBA" id="ARBA00052559"/>
    </source>
</evidence>
<dbReference type="InterPro" id="IPR001917">
    <property type="entry name" value="Aminotrans_II_pyridoxalP_BS"/>
</dbReference>
<dbReference type="InterPro" id="IPR015421">
    <property type="entry name" value="PyrdxlP-dep_Trfase_major"/>
</dbReference>
<evidence type="ECO:0000259" key="11">
    <source>
        <dbReference type="Pfam" id="PF00155"/>
    </source>
</evidence>
<dbReference type="InParanoid" id="A0A7R8UAQ5"/>
<dbReference type="EC" id="2.3.1.29" evidence="7"/>
<dbReference type="GO" id="GO:0008890">
    <property type="term" value="F:glycine C-acetyltransferase activity"/>
    <property type="evidence" value="ECO:0007669"/>
    <property type="project" value="UniProtKB-EC"/>
</dbReference>
<dbReference type="InterPro" id="IPR015422">
    <property type="entry name" value="PyrdxlP-dep_Trfase_small"/>
</dbReference>
<dbReference type="PANTHER" id="PTHR13693:SF102">
    <property type="entry name" value="2-AMINO-3-KETOBUTYRATE COENZYME A LIGASE, MITOCHONDRIAL"/>
    <property type="match status" value="1"/>
</dbReference>
<sequence length="421" mass="46031">MPLLSKIWCGVVEGGISQKCFASTSAAAKDFRNILRKQLDDIRQAGTFKNERIITSPQKTSITVAGGETRLLNFCANNYLGLSSNEGIVAYSKSILDKYGAGLSSVRFICGTQDIHKELEQKISKFHGREDTILYASCFDANAGIFEAILTPDDAVLSDELNHASIIDGIRLCKAKKFRYKHRDMNDLENLLKSCDARIKLIATDGVFSMDGNIAPLRKICDLADKYNALVFIDECHATGFFGSTGRGTEEFQGIQGRVHIINSTLGKALGGASGGYTTGPKELVDLLRQKSRPYLFSNSLPPPVVATGIKVMDMLLHSDQLSKKVQSNTKRFRDGMTKAGFTIAGEDHPICPVMLGDARLASTFADKMLERGIYVIGFSYPVVPKGKARIRVQISAAHAPQEIDHCIAAFIEVGKELKVI</sequence>
<keyword evidence="5" id="KW-0012">Acyltransferase</keyword>
<dbReference type="InterPro" id="IPR015424">
    <property type="entry name" value="PyrdxlP-dep_Trfase"/>
</dbReference>
<gene>
    <name evidence="12" type="ORF">HERILL_LOCUS676</name>
</gene>
<evidence type="ECO:0000256" key="8">
    <source>
        <dbReference type="ARBA" id="ARBA00069660"/>
    </source>
</evidence>
<protein>
    <recommendedName>
        <fullName evidence="8">2-amino-3-ketobutyrate coenzyme A ligase, mitochondrial</fullName>
        <ecNumber evidence="7">2.3.1.29</ecNumber>
    </recommendedName>
    <alternativeName>
        <fullName evidence="9">Aminoacetone synthase</fullName>
    </alternativeName>
    <alternativeName>
        <fullName evidence="10">Glycine acetyltransferase</fullName>
    </alternativeName>
</protein>
<dbReference type="InterPro" id="IPR050087">
    <property type="entry name" value="AON_synthase_class-II"/>
</dbReference>
<dbReference type="OrthoDB" id="10263824at2759"/>
<dbReference type="Gene3D" id="3.40.640.10">
    <property type="entry name" value="Type I PLP-dependent aspartate aminotransferase-like (Major domain)"/>
    <property type="match status" value="1"/>
</dbReference>
<keyword evidence="13" id="KW-1185">Reference proteome</keyword>
<dbReference type="InterPro" id="IPR011282">
    <property type="entry name" value="2am3keto_CoA_ligase"/>
</dbReference>
<dbReference type="InterPro" id="IPR004839">
    <property type="entry name" value="Aminotransferase_I/II_large"/>
</dbReference>
<dbReference type="FunFam" id="3.90.1150.10:FF:000004">
    <property type="entry name" value="2-amino-3-ketobutyrate coenzyme A ligase"/>
    <property type="match status" value="1"/>
</dbReference>
<organism evidence="12 13">
    <name type="scientific">Hermetia illucens</name>
    <name type="common">Black soldier fly</name>
    <dbReference type="NCBI Taxonomy" id="343691"/>
    <lineage>
        <taxon>Eukaryota</taxon>
        <taxon>Metazoa</taxon>
        <taxon>Ecdysozoa</taxon>
        <taxon>Arthropoda</taxon>
        <taxon>Hexapoda</taxon>
        <taxon>Insecta</taxon>
        <taxon>Pterygota</taxon>
        <taxon>Neoptera</taxon>
        <taxon>Endopterygota</taxon>
        <taxon>Diptera</taxon>
        <taxon>Brachycera</taxon>
        <taxon>Stratiomyomorpha</taxon>
        <taxon>Stratiomyidae</taxon>
        <taxon>Hermetiinae</taxon>
        <taxon>Hermetia</taxon>
    </lineage>
</organism>
<evidence type="ECO:0000256" key="7">
    <source>
        <dbReference type="ARBA" id="ARBA00067076"/>
    </source>
</evidence>
<dbReference type="NCBIfam" id="TIGR01822">
    <property type="entry name" value="2am3keto_CoA"/>
    <property type="match status" value="1"/>
</dbReference>
<accession>A0A7R8UAQ5</accession>
<dbReference type="EMBL" id="LR899009">
    <property type="protein sequence ID" value="CAD7077318.1"/>
    <property type="molecule type" value="Genomic_DNA"/>
</dbReference>
<dbReference type="SUPFAM" id="SSF53383">
    <property type="entry name" value="PLP-dependent transferases"/>
    <property type="match status" value="1"/>
</dbReference>
<dbReference type="NCBIfam" id="NF005394">
    <property type="entry name" value="PRK06939.1"/>
    <property type="match status" value="1"/>
</dbReference>
<dbReference type="GO" id="GO:0030170">
    <property type="term" value="F:pyridoxal phosphate binding"/>
    <property type="evidence" value="ECO:0007669"/>
    <property type="project" value="InterPro"/>
</dbReference>
<dbReference type="PANTHER" id="PTHR13693">
    <property type="entry name" value="CLASS II AMINOTRANSFERASE/8-AMINO-7-OXONONANOATE SYNTHASE"/>
    <property type="match status" value="1"/>
</dbReference>
<dbReference type="Gene3D" id="3.90.1150.10">
    <property type="entry name" value="Aspartate Aminotransferase, domain 1"/>
    <property type="match status" value="1"/>
</dbReference>
<dbReference type="Proteomes" id="UP000594454">
    <property type="component" value="Chromosome 1"/>
</dbReference>
<dbReference type="FunCoup" id="A0A7R8UAQ5">
    <property type="interactions" value="135"/>
</dbReference>
<dbReference type="FunFam" id="3.40.640.10:FF:000006">
    <property type="entry name" value="5-aminolevulinate synthase, mitochondrial"/>
    <property type="match status" value="1"/>
</dbReference>